<reference evidence="2 3" key="1">
    <citation type="journal article" date="2020" name="Cell">
        <title>Large-Scale Comparative Analyses of Tick Genomes Elucidate Their Genetic Diversity and Vector Capacities.</title>
        <authorList>
            <consortium name="Tick Genome and Microbiome Consortium (TIGMIC)"/>
            <person name="Jia N."/>
            <person name="Wang J."/>
            <person name="Shi W."/>
            <person name="Du L."/>
            <person name="Sun Y."/>
            <person name="Zhan W."/>
            <person name="Jiang J.F."/>
            <person name="Wang Q."/>
            <person name="Zhang B."/>
            <person name="Ji P."/>
            <person name="Bell-Sakyi L."/>
            <person name="Cui X.M."/>
            <person name="Yuan T.T."/>
            <person name="Jiang B.G."/>
            <person name="Yang W.F."/>
            <person name="Lam T.T."/>
            <person name="Chang Q.C."/>
            <person name="Ding S.J."/>
            <person name="Wang X.J."/>
            <person name="Zhu J.G."/>
            <person name="Ruan X.D."/>
            <person name="Zhao L."/>
            <person name="Wei J.T."/>
            <person name="Ye R.Z."/>
            <person name="Que T.C."/>
            <person name="Du C.H."/>
            <person name="Zhou Y.H."/>
            <person name="Cheng J.X."/>
            <person name="Dai P.F."/>
            <person name="Guo W.B."/>
            <person name="Han X.H."/>
            <person name="Huang E.J."/>
            <person name="Li L.F."/>
            <person name="Wei W."/>
            <person name="Gao Y.C."/>
            <person name="Liu J.Z."/>
            <person name="Shao H.Z."/>
            <person name="Wang X."/>
            <person name="Wang C.C."/>
            <person name="Yang T.C."/>
            <person name="Huo Q.B."/>
            <person name="Li W."/>
            <person name="Chen H.Y."/>
            <person name="Chen S.E."/>
            <person name="Zhou L.G."/>
            <person name="Ni X.B."/>
            <person name="Tian J.H."/>
            <person name="Sheng Y."/>
            <person name="Liu T."/>
            <person name="Pan Y.S."/>
            <person name="Xia L.Y."/>
            <person name="Li J."/>
            <person name="Zhao F."/>
            <person name="Cao W.C."/>
        </authorList>
    </citation>
    <scope>NUCLEOTIDE SEQUENCE [LARGE SCALE GENOMIC DNA]</scope>
    <source>
        <strain evidence="2">HaeL-2018</strain>
    </source>
</reference>
<keyword evidence="1" id="KW-0175">Coiled coil</keyword>
<feature type="coiled-coil region" evidence="1">
    <location>
        <begin position="55"/>
        <end position="89"/>
    </location>
</feature>
<comment type="caution">
    <text evidence="2">The sequence shown here is derived from an EMBL/GenBank/DDBJ whole genome shotgun (WGS) entry which is preliminary data.</text>
</comment>
<protein>
    <submittedName>
        <fullName evidence="2">Uncharacterized protein</fullName>
    </submittedName>
</protein>
<organism evidence="2 3">
    <name type="scientific">Haemaphysalis longicornis</name>
    <name type="common">Bush tick</name>
    <dbReference type="NCBI Taxonomy" id="44386"/>
    <lineage>
        <taxon>Eukaryota</taxon>
        <taxon>Metazoa</taxon>
        <taxon>Ecdysozoa</taxon>
        <taxon>Arthropoda</taxon>
        <taxon>Chelicerata</taxon>
        <taxon>Arachnida</taxon>
        <taxon>Acari</taxon>
        <taxon>Parasitiformes</taxon>
        <taxon>Ixodida</taxon>
        <taxon>Ixodoidea</taxon>
        <taxon>Ixodidae</taxon>
        <taxon>Haemaphysalinae</taxon>
        <taxon>Haemaphysalis</taxon>
    </lineage>
</organism>
<evidence type="ECO:0000256" key="1">
    <source>
        <dbReference type="SAM" id="Coils"/>
    </source>
</evidence>
<dbReference type="VEuPathDB" id="VectorBase:HLOH_059089"/>
<dbReference type="AlphaFoldDB" id="A0A9J6H7B6"/>
<dbReference type="OrthoDB" id="6506544at2759"/>
<gene>
    <name evidence="2" type="ORF">HPB48_023565</name>
</gene>
<evidence type="ECO:0000313" key="2">
    <source>
        <dbReference type="EMBL" id="KAH9382930.1"/>
    </source>
</evidence>
<name>A0A9J6H7B6_HAELO</name>
<dbReference type="EMBL" id="JABSTR010000695">
    <property type="protein sequence ID" value="KAH9382930.1"/>
    <property type="molecule type" value="Genomic_DNA"/>
</dbReference>
<keyword evidence="3" id="KW-1185">Reference proteome</keyword>
<proteinExistence type="predicted"/>
<sequence>MYFAERCLLVTDGKGESCFHCKYLRKLSQNNMYRRKKAKDPCNDNKKCENISRALRRTKKSLVNVHQQVNQMKEQNNALSEEALEEKIQALPRKQQLAVRTCFLAARRKSVKGMTYDDEWIVECLLMRMRSPKLYEHLRKQSFMILPGRSCLQRYLQRFKGGFGLNPEVFVALSEKTKSMDAFSCHGGLLVDEIKLSEHLNVKATGEFQNYFQRAILVALQYFCNFNGKARLHFICCIKTVRSA</sequence>
<dbReference type="Proteomes" id="UP000821853">
    <property type="component" value="Unassembled WGS sequence"/>
</dbReference>
<evidence type="ECO:0000313" key="3">
    <source>
        <dbReference type="Proteomes" id="UP000821853"/>
    </source>
</evidence>
<accession>A0A9J6H7B6</accession>